<dbReference type="PATRIC" id="fig|448.7.peg.252"/>
<dbReference type="RefSeq" id="WP_207385444.1">
    <property type="nucleotide sequence ID" value="NZ_CAAAHY010000018.1"/>
</dbReference>
<dbReference type="InterPro" id="IPR018681">
    <property type="entry name" value="DUF2165_transmembrane"/>
</dbReference>
<organism evidence="2 3">
    <name type="scientific">Legionella erythra</name>
    <dbReference type="NCBI Taxonomy" id="448"/>
    <lineage>
        <taxon>Bacteria</taxon>
        <taxon>Pseudomonadati</taxon>
        <taxon>Pseudomonadota</taxon>
        <taxon>Gammaproteobacteria</taxon>
        <taxon>Legionellales</taxon>
        <taxon>Legionellaceae</taxon>
        <taxon>Legionella</taxon>
    </lineage>
</organism>
<comment type="caution">
    <text evidence="2">The sequence shown here is derived from an EMBL/GenBank/DDBJ whole genome shotgun (WGS) entry which is preliminary data.</text>
</comment>
<keyword evidence="3" id="KW-1185">Reference proteome</keyword>
<keyword evidence="1" id="KW-0472">Membrane</keyword>
<gene>
    <name evidence="2" type="ORF">Lery_0242</name>
</gene>
<evidence type="ECO:0000313" key="2">
    <source>
        <dbReference type="EMBL" id="KTC99341.1"/>
    </source>
</evidence>
<dbReference type="STRING" id="448.Lery_0242"/>
<dbReference type="Proteomes" id="UP000054773">
    <property type="component" value="Unassembled WGS sequence"/>
</dbReference>
<dbReference type="EMBL" id="LNYA01000003">
    <property type="protein sequence ID" value="KTC99341.1"/>
    <property type="molecule type" value="Genomic_DNA"/>
</dbReference>
<protein>
    <submittedName>
        <fullName evidence="2">Transmembrane protein</fullName>
    </submittedName>
</protein>
<feature type="transmembrane region" description="Helical" evidence="1">
    <location>
        <begin position="138"/>
        <end position="159"/>
    </location>
</feature>
<dbReference type="AlphaFoldDB" id="A0A0W0TUN9"/>
<proteinExistence type="predicted"/>
<reference evidence="2 3" key="1">
    <citation type="submission" date="2015-11" db="EMBL/GenBank/DDBJ databases">
        <title>Genomic analysis of 38 Legionella species identifies large and diverse effector repertoires.</title>
        <authorList>
            <person name="Burstein D."/>
            <person name="Amaro F."/>
            <person name="Zusman T."/>
            <person name="Lifshitz Z."/>
            <person name="Cohen O."/>
            <person name="Gilbert J.A."/>
            <person name="Pupko T."/>
            <person name="Shuman H.A."/>
            <person name="Segal G."/>
        </authorList>
    </citation>
    <scope>NUCLEOTIDE SEQUENCE [LARGE SCALE GENOMIC DNA]</scope>
    <source>
        <strain evidence="2 3">SE-32A-C8</strain>
    </source>
</reference>
<feature type="transmembrane region" description="Helical" evidence="1">
    <location>
        <begin position="62"/>
        <end position="85"/>
    </location>
</feature>
<sequence length="162" mass="18078">MPIAIRLSKILLVVAVALIATLIAWGNIVDYQSNLSYVAKIMSMDDIFAASTLKWRAVQHPWLVHSAFLTIIVWECCIALLCWMGSVQALRALRQNAAVFNASKSLATLGLMLFLLLFAFVFMTIGGEWFASWQSLQFNSITASNTHFAFLGIILLLWLHAD</sequence>
<evidence type="ECO:0000313" key="3">
    <source>
        <dbReference type="Proteomes" id="UP000054773"/>
    </source>
</evidence>
<keyword evidence="1" id="KW-1133">Transmembrane helix</keyword>
<keyword evidence="1 2" id="KW-0812">Transmembrane</keyword>
<accession>A0A0W0TUN9</accession>
<name>A0A0W0TUN9_LEGER</name>
<dbReference type="Pfam" id="PF09933">
    <property type="entry name" value="DUF2165"/>
    <property type="match status" value="1"/>
</dbReference>
<evidence type="ECO:0000256" key="1">
    <source>
        <dbReference type="SAM" id="Phobius"/>
    </source>
</evidence>
<feature type="transmembrane region" description="Helical" evidence="1">
    <location>
        <begin position="106"/>
        <end position="126"/>
    </location>
</feature>